<dbReference type="GO" id="GO:0004713">
    <property type="term" value="F:protein tyrosine kinase activity"/>
    <property type="evidence" value="ECO:0007669"/>
    <property type="project" value="TreeGrafter"/>
</dbReference>
<dbReference type="Gene3D" id="3.40.50.1000">
    <property type="entry name" value="HAD superfamily/HAD-like"/>
    <property type="match status" value="1"/>
</dbReference>
<dbReference type="Gene3D" id="1.10.150.240">
    <property type="entry name" value="Putative phosphatase, domain 2"/>
    <property type="match status" value="1"/>
</dbReference>
<dbReference type="InterPro" id="IPR050155">
    <property type="entry name" value="HAD-like_hydrolase_sf"/>
</dbReference>
<name>A0A173Y124_9FIRM</name>
<organism evidence="1 2">
    <name type="scientific">Dorea longicatena</name>
    <dbReference type="NCBI Taxonomy" id="88431"/>
    <lineage>
        <taxon>Bacteria</taxon>
        <taxon>Bacillati</taxon>
        <taxon>Bacillota</taxon>
        <taxon>Clostridia</taxon>
        <taxon>Lachnospirales</taxon>
        <taxon>Lachnospiraceae</taxon>
        <taxon>Dorea</taxon>
    </lineage>
</organism>
<dbReference type="PANTHER" id="PTHR43434:SF20">
    <property type="entry name" value="5'-NUCLEOTIDASE"/>
    <property type="match status" value="1"/>
</dbReference>
<dbReference type="EMBL" id="CYYM01000002">
    <property type="protein sequence ID" value="CUN57932.1"/>
    <property type="molecule type" value="Genomic_DNA"/>
</dbReference>
<dbReference type="InterPro" id="IPR041492">
    <property type="entry name" value="HAD_2"/>
</dbReference>
<dbReference type="GO" id="GO:0008253">
    <property type="term" value="F:5'-nucleotidase activity"/>
    <property type="evidence" value="ECO:0007669"/>
    <property type="project" value="UniProtKB-EC"/>
</dbReference>
<proteinExistence type="predicted"/>
<dbReference type="EC" id="3.1.3.5" evidence="1"/>
<dbReference type="GO" id="GO:0005829">
    <property type="term" value="C:cytosol"/>
    <property type="evidence" value="ECO:0007669"/>
    <property type="project" value="TreeGrafter"/>
</dbReference>
<gene>
    <name evidence="1" type="ORF">ERS852408_00588</name>
</gene>
<dbReference type="SFLD" id="SFLDS00003">
    <property type="entry name" value="Haloacid_Dehalogenase"/>
    <property type="match status" value="1"/>
</dbReference>
<sequence length="223" mass="25354">MEKEKLDKMYDICFFDLDGTIIDSSPGITNSVMYALEKFGIKETEREKLYKFIGPPLTDSFARFYGFDDGKSWKAVEYYREYYQDTGIFECSVYPGFEKSLKALKAAGKRLFVATSKPEVYARRIIEHFDLDQYFEYVAGMELDGGRGSKAEVIGYLIDTCRMQDKKRILMIGDREHDVLGAKQEGLDCMGVLYGFGNREELEKAGAVYVAGTPEDIAGIILK</sequence>
<dbReference type="InterPro" id="IPR023198">
    <property type="entry name" value="PGP-like_dom2"/>
</dbReference>
<evidence type="ECO:0000313" key="2">
    <source>
        <dbReference type="Proteomes" id="UP000095380"/>
    </source>
</evidence>
<dbReference type="SFLD" id="SFLDG01135">
    <property type="entry name" value="C1.5.6:_HAD__Beta-PGM__Phospha"/>
    <property type="match status" value="1"/>
</dbReference>
<evidence type="ECO:0000313" key="1">
    <source>
        <dbReference type="EMBL" id="CUN57932.1"/>
    </source>
</evidence>
<dbReference type="RefSeq" id="WP_022415543.1">
    <property type="nucleotide sequence ID" value="NZ_CYYM01000002.1"/>
</dbReference>
<dbReference type="Proteomes" id="UP000095380">
    <property type="component" value="Unassembled WGS sequence"/>
</dbReference>
<dbReference type="SFLD" id="SFLDG01129">
    <property type="entry name" value="C1.5:_HAD__Beta-PGM__Phosphata"/>
    <property type="match status" value="1"/>
</dbReference>
<protein>
    <submittedName>
        <fullName evidence="1">5'-nucleotidase</fullName>
        <ecNumber evidence="1">3.1.3.5</ecNumber>
    </submittedName>
</protein>
<dbReference type="SUPFAM" id="SSF56784">
    <property type="entry name" value="HAD-like"/>
    <property type="match status" value="1"/>
</dbReference>
<keyword evidence="1" id="KW-0378">Hydrolase</keyword>
<dbReference type="FunFam" id="3.40.50.1000:FF:000022">
    <property type="entry name" value="Phosphoglycolate phosphatase"/>
    <property type="match status" value="1"/>
</dbReference>
<dbReference type="AlphaFoldDB" id="A0A173Y124"/>
<dbReference type="PANTHER" id="PTHR43434">
    <property type="entry name" value="PHOSPHOGLYCOLATE PHOSPHATASE"/>
    <property type="match status" value="1"/>
</dbReference>
<reference evidence="1 2" key="1">
    <citation type="submission" date="2015-09" db="EMBL/GenBank/DDBJ databases">
        <authorList>
            <consortium name="Pathogen Informatics"/>
        </authorList>
    </citation>
    <scope>NUCLEOTIDE SEQUENCE [LARGE SCALE GENOMIC DNA]</scope>
    <source>
        <strain evidence="1 2">2789STDY5608851</strain>
    </source>
</reference>
<dbReference type="CDD" id="cd04302">
    <property type="entry name" value="HAD_5NT"/>
    <property type="match status" value="1"/>
</dbReference>
<dbReference type="InterPro" id="IPR023214">
    <property type="entry name" value="HAD_sf"/>
</dbReference>
<dbReference type="Pfam" id="PF13419">
    <property type="entry name" value="HAD_2"/>
    <property type="match status" value="1"/>
</dbReference>
<accession>A0A173Y124</accession>
<dbReference type="InterPro" id="IPR036412">
    <property type="entry name" value="HAD-like_sf"/>
</dbReference>